<feature type="region of interest" description="Disordered" evidence="1">
    <location>
        <begin position="324"/>
        <end position="370"/>
    </location>
</feature>
<feature type="compositionally biased region" description="Basic and acidic residues" evidence="1">
    <location>
        <begin position="213"/>
        <end position="251"/>
    </location>
</feature>
<dbReference type="RefSeq" id="XP_014160132.1">
    <property type="nucleotide sequence ID" value="XM_014304657.1"/>
</dbReference>
<dbReference type="OrthoDB" id="7608935at2759"/>
<feature type="compositionally biased region" description="Basic and acidic residues" evidence="1">
    <location>
        <begin position="119"/>
        <end position="152"/>
    </location>
</feature>
<evidence type="ECO:0000313" key="3">
    <source>
        <dbReference type="Proteomes" id="UP000054560"/>
    </source>
</evidence>
<evidence type="ECO:0000256" key="1">
    <source>
        <dbReference type="SAM" id="MobiDB-lite"/>
    </source>
</evidence>
<name>A0A0L0GB54_9EUKA</name>
<evidence type="ECO:0000313" key="2">
    <source>
        <dbReference type="EMBL" id="KNC86230.1"/>
    </source>
</evidence>
<accession>A0A0L0GB54</accession>
<dbReference type="AlphaFoldDB" id="A0A0L0GB54"/>
<feature type="compositionally biased region" description="Polar residues" evidence="1">
    <location>
        <begin position="277"/>
        <end position="287"/>
    </location>
</feature>
<protein>
    <submittedName>
        <fullName evidence="2">Uncharacterized protein</fullName>
    </submittedName>
</protein>
<dbReference type="Proteomes" id="UP000054560">
    <property type="component" value="Unassembled WGS sequence"/>
</dbReference>
<gene>
    <name evidence="2" type="ORF">SARC_01605</name>
</gene>
<organism evidence="2 3">
    <name type="scientific">Sphaeroforma arctica JP610</name>
    <dbReference type="NCBI Taxonomy" id="667725"/>
    <lineage>
        <taxon>Eukaryota</taxon>
        <taxon>Ichthyosporea</taxon>
        <taxon>Ichthyophonida</taxon>
        <taxon>Sphaeroforma</taxon>
    </lineage>
</organism>
<dbReference type="GeneID" id="25902109"/>
<proteinExistence type="predicted"/>
<feature type="compositionally biased region" description="Basic and acidic residues" evidence="1">
    <location>
        <begin position="169"/>
        <end position="203"/>
    </location>
</feature>
<feature type="compositionally biased region" description="Polar residues" evidence="1">
    <location>
        <begin position="350"/>
        <end position="362"/>
    </location>
</feature>
<sequence length="370" mass="42723">MQNCKNPSTQGDEYGCLRCRCFGHVHTHCPDLYKRYLKTNKAQSQTVVKINDVGTIRRSSCSWCAGDHHTCKCPKKPRNLRLSAVEVQFLGDSEAFFHEKILKSSALVSEYEKIQSASRRPEVVSHKRFDQREERTSRSIRTHERPPRDSHSHHDRKRRRTEQSEPDSAQERDRRQARREEKRDRRVAKDIEAAKIKEKEKKEKKEKKKKAKAKGDDRDRGSERGGQKADKTRGEGYDRSQTHGSVKDKRNAGVQSKRGPLIGSDRSHASPYHSRNHSPTPYQNTQNSNVFVRNGLTLPQAAGSSRQSIGYQNPNQHYQNTYTQRAPTQWPPHRSSMFEHAPANPGRRSYNGNAYDNNNSRSMYRGGYKR</sequence>
<keyword evidence="3" id="KW-1185">Reference proteome</keyword>
<reference evidence="2 3" key="1">
    <citation type="submission" date="2011-02" db="EMBL/GenBank/DDBJ databases">
        <title>The Genome Sequence of Sphaeroforma arctica JP610.</title>
        <authorList>
            <consortium name="The Broad Institute Genome Sequencing Platform"/>
            <person name="Russ C."/>
            <person name="Cuomo C."/>
            <person name="Young S.K."/>
            <person name="Zeng Q."/>
            <person name="Gargeya S."/>
            <person name="Alvarado L."/>
            <person name="Berlin A."/>
            <person name="Chapman S.B."/>
            <person name="Chen Z."/>
            <person name="Freedman E."/>
            <person name="Gellesch M."/>
            <person name="Goldberg J."/>
            <person name="Griggs A."/>
            <person name="Gujja S."/>
            <person name="Heilman E."/>
            <person name="Heiman D."/>
            <person name="Howarth C."/>
            <person name="Mehta T."/>
            <person name="Neiman D."/>
            <person name="Pearson M."/>
            <person name="Roberts A."/>
            <person name="Saif S."/>
            <person name="Shea T."/>
            <person name="Shenoy N."/>
            <person name="Sisk P."/>
            <person name="Stolte C."/>
            <person name="Sykes S."/>
            <person name="White J."/>
            <person name="Yandava C."/>
            <person name="Burger G."/>
            <person name="Gray M.W."/>
            <person name="Holland P.W.H."/>
            <person name="King N."/>
            <person name="Lang F.B.F."/>
            <person name="Roger A.J."/>
            <person name="Ruiz-Trillo I."/>
            <person name="Haas B."/>
            <person name="Nusbaum C."/>
            <person name="Birren B."/>
        </authorList>
    </citation>
    <scope>NUCLEOTIDE SEQUENCE [LARGE SCALE GENOMIC DNA]</scope>
    <source>
        <strain evidence="2 3">JP610</strain>
    </source>
</reference>
<dbReference type="EMBL" id="KQ241661">
    <property type="protein sequence ID" value="KNC86230.1"/>
    <property type="molecule type" value="Genomic_DNA"/>
</dbReference>
<feature type="region of interest" description="Disordered" evidence="1">
    <location>
        <begin position="115"/>
        <end position="287"/>
    </location>
</feature>